<dbReference type="InterPro" id="IPR055712">
    <property type="entry name" value="DUF7288"/>
</dbReference>
<comment type="caution">
    <text evidence="1">The sequence shown here is derived from an EMBL/GenBank/DDBJ whole genome shotgun (WGS) entry which is preliminary data.</text>
</comment>
<keyword evidence="2" id="KW-1185">Reference proteome</keyword>
<evidence type="ECO:0000313" key="1">
    <source>
        <dbReference type="EMBL" id="ELY52869.1"/>
    </source>
</evidence>
<protein>
    <submittedName>
        <fullName evidence="1">Uncharacterized protein</fullName>
    </submittedName>
</protein>
<gene>
    <name evidence="1" type="ORF">C492_18840</name>
</gene>
<dbReference type="Proteomes" id="UP000011531">
    <property type="component" value="Unassembled WGS sequence"/>
</dbReference>
<reference evidence="1 2" key="1">
    <citation type="journal article" date="2014" name="PLoS Genet.">
        <title>Phylogenetically driven sequencing of extremely halophilic archaea reveals strategies for static and dynamic osmo-response.</title>
        <authorList>
            <person name="Becker E.A."/>
            <person name="Seitzer P.M."/>
            <person name="Tritt A."/>
            <person name="Larsen D."/>
            <person name="Krusor M."/>
            <person name="Yao A.I."/>
            <person name="Wu D."/>
            <person name="Madern D."/>
            <person name="Eisen J.A."/>
            <person name="Darling A.E."/>
            <person name="Facciotti M.T."/>
        </authorList>
    </citation>
    <scope>NUCLEOTIDE SEQUENCE [LARGE SCALE GENOMIC DNA]</scope>
    <source>
        <strain evidence="1 2">DSM 18795</strain>
    </source>
</reference>
<accession>L9WTS5</accession>
<dbReference type="RefSeq" id="WP_008426287.1">
    <property type="nucleotide sequence ID" value="NZ_AOIA01000153.1"/>
</dbReference>
<organism evidence="1 2">
    <name type="scientific">Natronococcus jeotgali DSM 18795</name>
    <dbReference type="NCBI Taxonomy" id="1227498"/>
    <lineage>
        <taxon>Archaea</taxon>
        <taxon>Methanobacteriati</taxon>
        <taxon>Methanobacteriota</taxon>
        <taxon>Stenosarchaea group</taxon>
        <taxon>Halobacteria</taxon>
        <taxon>Halobacteriales</taxon>
        <taxon>Natrialbaceae</taxon>
        <taxon>Natronococcus</taxon>
    </lineage>
</organism>
<dbReference type="EMBL" id="AOIA01000153">
    <property type="protein sequence ID" value="ELY52869.1"/>
    <property type="molecule type" value="Genomic_DNA"/>
</dbReference>
<name>L9WTS5_9EURY</name>
<sequence length="213" mass="22337">MTGADRGQAYALEGAVAATILLTALLVAAQSAALVSHGADDRTPRSQLQQETRDALVVAGEGDLSATVRSWHPDATAWNGSAEAGRSAFYGTDRPSADGDGERTYGVDAFAERSALGAILEARFADRGWNYDVELVTHHEDGPETTTLVDQGSPSAEAVAASYAVTLFEGDRLTADGNHVDLETARETQEYPIAPTAGGGAVYAVVEVRVTVW</sequence>
<evidence type="ECO:0000313" key="2">
    <source>
        <dbReference type="Proteomes" id="UP000011531"/>
    </source>
</evidence>
<dbReference type="OrthoDB" id="324613at2157"/>
<proteinExistence type="predicted"/>
<dbReference type="STRING" id="1227498.C492_18840"/>
<dbReference type="Pfam" id="PF23959">
    <property type="entry name" value="DUF7288"/>
    <property type="match status" value="1"/>
</dbReference>
<dbReference type="AlphaFoldDB" id="L9WTS5"/>